<feature type="transmembrane region" description="Helical" evidence="1">
    <location>
        <begin position="407"/>
        <end position="424"/>
    </location>
</feature>
<feature type="transmembrane region" description="Helical" evidence="1">
    <location>
        <begin position="150"/>
        <end position="173"/>
    </location>
</feature>
<evidence type="ECO:0000313" key="3">
    <source>
        <dbReference type="Proteomes" id="UP000198551"/>
    </source>
</evidence>
<proteinExistence type="predicted"/>
<keyword evidence="3" id="KW-1185">Reference proteome</keyword>
<name>A0A1C4XFZ5_9ACTN</name>
<feature type="transmembrane region" description="Helical" evidence="1">
    <location>
        <begin position="33"/>
        <end position="52"/>
    </location>
</feature>
<accession>A0A1C4XFZ5</accession>
<keyword evidence="1" id="KW-0812">Transmembrane</keyword>
<dbReference type="InterPro" id="IPR046264">
    <property type="entry name" value="DUF6297"/>
</dbReference>
<feature type="transmembrane region" description="Helical" evidence="1">
    <location>
        <begin position="482"/>
        <end position="501"/>
    </location>
</feature>
<keyword evidence="1" id="KW-1133">Transmembrane helix</keyword>
<evidence type="ECO:0000256" key="1">
    <source>
        <dbReference type="SAM" id="Phobius"/>
    </source>
</evidence>
<feature type="transmembrane region" description="Helical" evidence="1">
    <location>
        <begin position="119"/>
        <end position="144"/>
    </location>
</feature>
<organism evidence="2 3">
    <name type="scientific">Micromonospora marina</name>
    <dbReference type="NCBI Taxonomy" id="307120"/>
    <lineage>
        <taxon>Bacteria</taxon>
        <taxon>Bacillati</taxon>
        <taxon>Actinomycetota</taxon>
        <taxon>Actinomycetes</taxon>
        <taxon>Micromonosporales</taxon>
        <taxon>Micromonosporaceae</taxon>
        <taxon>Micromonospora</taxon>
    </lineage>
</organism>
<gene>
    <name evidence="2" type="ORF">GA0070215_107121</name>
</gene>
<feature type="transmembrane region" description="Helical" evidence="1">
    <location>
        <begin position="380"/>
        <end position="401"/>
    </location>
</feature>
<dbReference type="Pfam" id="PF19814">
    <property type="entry name" value="DUF6297"/>
    <property type="match status" value="1"/>
</dbReference>
<feature type="transmembrane region" description="Helical" evidence="1">
    <location>
        <begin position="185"/>
        <end position="205"/>
    </location>
</feature>
<evidence type="ECO:0008006" key="4">
    <source>
        <dbReference type="Google" id="ProtNLM"/>
    </source>
</evidence>
<feature type="transmembrane region" description="Helical" evidence="1">
    <location>
        <begin position="217"/>
        <end position="238"/>
    </location>
</feature>
<evidence type="ECO:0000313" key="2">
    <source>
        <dbReference type="EMBL" id="SCF07334.1"/>
    </source>
</evidence>
<dbReference type="EMBL" id="FMCV01000007">
    <property type="protein sequence ID" value="SCF07334.1"/>
    <property type="molecule type" value="Genomic_DNA"/>
</dbReference>
<keyword evidence="1" id="KW-0472">Membrane</keyword>
<protein>
    <recommendedName>
        <fullName evidence="4">ABC-2 type transport system permease protein</fullName>
    </recommendedName>
</protein>
<feature type="transmembrane region" description="Helical" evidence="1">
    <location>
        <begin position="72"/>
        <end position="89"/>
    </location>
</feature>
<dbReference type="RefSeq" id="WP_091045082.1">
    <property type="nucleotide sequence ID" value="NZ_FMCV01000007.1"/>
</dbReference>
<dbReference type="AlphaFoldDB" id="A0A1C4XFZ5"/>
<feature type="transmembrane region" description="Helical" evidence="1">
    <location>
        <begin position="445"/>
        <end position="470"/>
    </location>
</feature>
<reference evidence="3" key="1">
    <citation type="submission" date="2016-06" db="EMBL/GenBank/DDBJ databases">
        <authorList>
            <person name="Varghese N."/>
        </authorList>
    </citation>
    <scope>NUCLEOTIDE SEQUENCE [LARGE SCALE GENOMIC DNA]</scope>
    <source>
        <strain evidence="3">DSM 45555</strain>
    </source>
</reference>
<sequence length="511" mass="52005">MTPIEAPVRPGSPAAVDARRWIRRRRIAAEGRADIGTVYAATLAVLMAAGLLGQPLVRVVWPPDPPGGDAAVTPFVGAAAVLAAFFVVLRQLGPLSVSRSDATWLLPAPLPRRSLLAPALTLTTVAALVVGAVTGIAVAGHVAARPAGPLTVAASGITGAAVAVFAALLALTCQRRPSAARVADGIGIATGAGCLVLAAALRVAGDPRVPSSLVPPVAVFVTGAAALAAGLIAVALTWRALEDWPTAPVAEAAMNAGAYADVVYAVEPSYLTEMSARRFWRSRTRVLTTRLLSARRVPPFMAQDLIILRRKTARLWWPVGTAAVPVYLADGPTWLLLGVVLIGALAAAGLTAESTHSDASNPAMLRLLGATGRQVTAQRLAVPAAVAGGWLAVTLAVLQVAGALTGPWWALGLLAGPAVAVGAFQRAKASAASIGTILIDTPLGAFPAGMLLWLLNGIDVLAVLTLPVSVGLVTVQAHEALGWHWLLAQAGSSAVGCALLVRRSGTTAGSL</sequence>
<dbReference type="Proteomes" id="UP000198551">
    <property type="component" value="Unassembled WGS sequence"/>
</dbReference>